<dbReference type="PANTHER" id="PTHR34180">
    <property type="entry name" value="PEPTIDASE C45"/>
    <property type="match status" value="1"/>
</dbReference>
<evidence type="ECO:0000313" key="3">
    <source>
        <dbReference type="Proteomes" id="UP000185669"/>
    </source>
</evidence>
<evidence type="ECO:0000259" key="1">
    <source>
        <dbReference type="Pfam" id="PF03417"/>
    </source>
</evidence>
<dbReference type="InterPro" id="IPR047794">
    <property type="entry name" value="C45_proenzyme-like"/>
</dbReference>
<dbReference type="AlphaFoldDB" id="A0A1N6YT46"/>
<dbReference type="OrthoDB" id="8617387at2"/>
<dbReference type="Pfam" id="PF03417">
    <property type="entry name" value="AAT"/>
    <property type="match status" value="1"/>
</dbReference>
<dbReference type="Gene3D" id="3.60.60.10">
    <property type="entry name" value="Penicillin V Acylase, Chain A"/>
    <property type="match status" value="1"/>
</dbReference>
<dbReference type="STRING" id="56779.SAMN05421834_11548"/>
<organism evidence="2 3">
    <name type="scientific">Halanaerobium kushneri</name>
    <dbReference type="NCBI Taxonomy" id="56779"/>
    <lineage>
        <taxon>Bacteria</taxon>
        <taxon>Bacillati</taxon>
        <taxon>Bacillota</taxon>
        <taxon>Clostridia</taxon>
        <taxon>Halanaerobiales</taxon>
        <taxon>Halanaerobiaceae</taxon>
        <taxon>Halanaerobium</taxon>
    </lineage>
</organism>
<dbReference type="EMBL" id="FTNC01000015">
    <property type="protein sequence ID" value="SIR17794.1"/>
    <property type="molecule type" value="Genomic_DNA"/>
</dbReference>
<proteinExistence type="predicted"/>
<feature type="domain" description="Peptidase C45 hydrolase" evidence="1">
    <location>
        <begin position="105"/>
        <end position="314"/>
    </location>
</feature>
<reference evidence="3" key="1">
    <citation type="submission" date="2017-01" db="EMBL/GenBank/DDBJ databases">
        <authorList>
            <person name="Varghese N."/>
            <person name="Submissions S."/>
        </authorList>
    </citation>
    <scope>NUCLEOTIDE SEQUENCE [LARGE SCALE GENOMIC DNA]</scope>
    <source>
        <strain evidence="3">ATCC 700103</strain>
    </source>
</reference>
<dbReference type="NCBIfam" id="NF040521">
    <property type="entry name" value="C45_proenzyme"/>
    <property type="match status" value="1"/>
</dbReference>
<keyword evidence="2" id="KW-0378">Hydrolase</keyword>
<dbReference type="InterPro" id="IPR047801">
    <property type="entry name" value="Peptidase_C45"/>
</dbReference>
<gene>
    <name evidence="2" type="ORF">SAMN05421834_11548</name>
</gene>
<sequence>MESDLINRFSGTAEEIGILIGKSIGGKKFLNNISKMIEAVNNSYGINYKKLKNESMFWFENLPEDYQKELEGISRGANFPIEKIAQWYFSSMCTDNGCTSFITKTKDSCWIGRNNDYLLPESWGHINIIEVDNKIPVMLFGLEGDIFSGTGFNKEKLWIHYNHLPVWDIPLEYRKKLSPFVFIRKALESCKSVDEVERLLQNTVRDGGMNLFVVDGKNNQSSVFECSSQLYKKRRIESSYIAGANHYSEIKVPAGCNFDFKDSIKRQEKVENLLLKNKKGLSLQKMIDILSNSEVEQNNNLSGTVYSNIVCPADNLIYFAYDGFPAASKGNWQKIEWEW</sequence>
<evidence type="ECO:0000313" key="2">
    <source>
        <dbReference type="EMBL" id="SIR17794.1"/>
    </source>
</evidence>
<dbReference type="InterPro" id="IPR005079">
    <property type="entry name" value="Peptidase_C45_hydrolase"/>
</dbReference>
<dbReference type="Proteomes" id="UP000185669">
    <property type="component" value="Unassembled WGS sequence"/>
</dbReference>
<name>A0A1N6YT46_9FIRM</name>
<accession>A0A1N6YT46</accession>
<dbReference type="RefSeq" id="WP_076545419.1">
    <property type="nucleotide sequence ID" value="NZ_FTNC01000015.1"/>
</dbReference>
<protein>
    <submittedName>
        <fullName evidence="2">Predicted choloylglycine hydrolase</fullName>
    </submittedName>
</protein>
<dbReference type="PANTHER" id="PTHR34180:SF1">
    <property type="entry name" value="BETA-ALANYL-DOPAMINE_CARCININE HYDROLASE"/>
    <property type="match status" value="1"/>
</dbReference>
<dbReference type="GO" id="GO:0016787">
    <property type="term" value="F:hydrolase activity"/>
    <property type="evidence" value="ECO:0007669"/>
    <property type="project" value="UniProtKB-KW"/>
</dbReference>
<keyword evidence="3" id="KW-1185">Reference proteome</keyword>